<proteinExistence type="predicted"/>
<sequence length="282" mass="31583">MIYLSDFHDLQGQSTMSLCNTFNLAFSDYIVPVNLTPSVMEEKFQGENTSLEWSIGAFNGAELGAFILHGADDKFAPTVLYNGGTGVTPAYRGQHLVQKMYEAYIPRYQDAGVRRIVLEVLTSNLPAIKAYKNSGFEKNRVLECFKGDVRAGLPAAPVMLREQRQPNWLLYGTFMDMEPSWCNLLSSASREKTTTVWEALQDEQVIGFIAVNVLTRRVRSIAVDPRYRRSGVGNALLKHTAEALPGTLTVINIDDRYQGTCRFLEQAGLNNYITQYEMVASI</sequence>
<dbReference type="GO" id="GO:0016747">
    <property type="term" value="F:acyltransferase activity, transferring groups other than amino-acyl groups"/>
    <property type="evidence" value="ECO:0007669"/>
    <property type="project" value="InterPro"/>
</dbReference>
<dbReference type="InterPro" id="IPR000182">
    <property type="entry name" value="GNAT_dom"/>
</dbReference>
<dbReference type="STRING" id="1419482.SAMN05444266_101476"/>
<keyword evidence="3" id="KW-1185">Reference proteome</keyword>
<keyword evidence="2" id="KW-0808">Transferase</keyword>
<dbReference type="InterPro" id="IPR050276">
    <property type="entry name" value="MshD_Acetyltransferase"/>
</dbReference>
<feature type="domain" description="N-acetyltransferase" evidence="1">
    <location>
        <begin position="5"/>
        <end position="156"/>
    </location>
</feature>
<name>A0A1M6W3W2_9BACT</name>
<dbReference type="EMBL" id="FRBL01000001">
    <property type="protein sequence ID" value="SHK88454.1"/>
    <property type="molecule type" value="Genomic_DNA"/>
</dbReference>
<evidence type="ECO:0000259" key="1">
    <source>
        <dbReference type="PROSITE" id="PS51186"/>
    </source>
</evidence>
<dbReference type="Proteomes" id="UP000184420">
    <property type="component" value="Unassembled WGS sequence"/>
</dbReference>
<evidence type="ECO:0000313" key="2">
    <source>
        <dbReference type="EMBL" id="SHK88454.1"/>
    </source>
</evidence>
<dbReference type="Pfam" id="PF00583">
    <property type="entry name" value="Acetyltransf_1"/>
    <property type="match status" value="1"/>
</dbReference>
<dbReference type="CDD" id="cd04301">
    <property type="entry name" value="NAT_SF"/>
    <property type="match status" value="2"/>
</dbReference>
<dbReference type="InterPro" id="IPR016181">
    <property type="entry name" value="Acyl_CoA_acyltransferase"/>
</dbReference>
<evidence type="ECO:0000313" key="3">
    <source>
        <dbReference type="Proteomes" id="UP000184420"/>
    </source>
</evidence>
<dbReference type="SUPFAM" id="SSF55729">
    <property type="entry name" value="Acyl-CoA N-acyltransferases (Nat)"/>
    <property type="match status" value="2"/>
</dbReference>
<dbReference type="PANTHER" id="PTHR43617">
    <property type="entry name" value="L-AMINO ACID N-ACETYLTRANSFERASE"/>
    <property type="match status" value="1"/>
</dbReference>
<dbReference type="PROSITE" id="PS51186">
    <property type="entry name" value="GNAT"/>
    <property type="match status" value="2"/>
</dbReference>
<accession>A0A1M6W3W2</accession>
<gene>
    <name evidence="2" type="ORF">SAMN05444266_101476</name>
</gene>
<dbReference type="OrthoDB" id="4228396at2"/>
<dbReference type="Gene3D" id="3.40.630.30">
    <property type="match status" value="2"/>
</dbReference>
<dbReference type="AlphaFoldDB" id="A0A1M6W3W2"/>
<reference evidence="2 3" key="1">
    <citation type="submission" date="2016-11" db="EMBL/GenBank/DDBJ databases">
        <authorList>
            <person name="Jaros S."/>
            <person name="Januszkiewicz K."/>
            <person name="Wedrychowicz H."/>
        </authorList>
    </citation>
    <scope>NUCLEOTIDE SEQUENCE [LARGE SCALE GENOMIC DNA]</scope>
    <source>
        <strain evidence="2 3">DSM 27406</strain>
    </source>
</reference>
<organism evidence="2 3">
    <name type="scientific">Chitinophaga jiangningensis</name>
    <dbReference type="NCBI Taxonomy" id="1419482"/>
    <lineage>
        <taxon>Bacteria</taxon>
        <taxon>Pseudomonadati</taxon>
        <taxon>Bacteroidota</taxon>
        <taxon>Chitinophagia</taxon>
        <taxon>Chitinophagales</taxon>
        <taxon>Chitinophagaceae</taxon>
        <taxon>Chitinophaga</taxon>
    </lineage>
</organism>
<dbReference type="RefSeq" id="WP_073077613.1">
    <property type="nucleotide sequence ID" value="NZ_FRBL01000001.1"/>
</dbReference>
<dbReference type="Pfam" id="PF13508">
    <property type="entry name" value="Acetyltransf_7"/>
    <property type="match status" value="1"/>
</dbReference>
<feature type="domain" description="N-acetyltransferase" evidence="1">
    <location>
        <begin position="147"/>
        <end position="282"/>
    </location>
</feature>
<protein>
    <submittedName>
        <fullName evidence="2">Acetyltransferase (GNAT) domain-containing protein</fullName>
    </submittedName>
</protein>